<evidence type="ECO:0000256" key="4">
    <source>
        <dbReference type="ARBA" id="ARBA00022822"/>
    </source>
</evidence>
<organism evidence="10 11">
    <name type="scientific">Dorea ammoniilytica</name>
    <dbReference type="NCBI Taxonomy" id="2981788"/>
    <lineage>
        <taxon>Bacteria</taxon>
        <taxon>Bacillati</taxon>
        <taxon>Bacillota</taxon>
        <taxon>Clostridia</taxon>
        <taxon>Lachnospirales</taxon>
        <taxon>Lachnospiraceae</taxon>
        <taxon>Dorea</taxon>
    </lineage>
</organism>
<comment type="catalytic activity">
    <reaction evidence="7 8">
        <text>(1S,2R)-1-C-(indol-3-yl)glycerol 3-phosphate + L-serine = D-glyceraldehyde 3-phosphate + L-tryptophan + H2O</text>
        <dbReference type="Rhea" id="RHEA:10532"/>
        <dbReference type="ChEBI" id="CHEBI:15377"/>
        <dbReference type="ChEBI" id="CHEBI:33384"/>
        <dbReference type="ChEBI" id="CHEBI:57912"/>
        <dbReference type="ChEBI" id="CHEBI:58866"/>
        <dbReference type="ChEBI" id="CHEBI:59776"/>
        <dbReference type="EC" id="4.2.1.20"/>
    </reaction>
</comment>
<dbReference type="InterPro" id="IPR013785">
    <property type="entry name" value="Aldolase_TIM"/>
</dbReference>
<dbReference type="CDD" id="cd04724">
    <property type="entry name" value="Tryptophan_synthase_alpha"/>
    <property type="match status" value="1"/>
</dbReference>
<dbReference type="InterPro" id="IPR011060">
    <property type="entry name" value="RibuloseP-bd_barrel"/>
</dbReference>
<evidence type="ECO:0000256" key="9">
    <source>
        <dbReference type="RuleBase" id="RU003662"/>
    </source>
</evidence>
<comment type="pathway">
    <text evidence="1 8">Amino-acid biosynthesis; L-tryptophan biosynthesis; L-tryptophan from chorismate: step 5/5.</text>
</comment>
<evidence type="ECO:0000256" key="8">
    <source>
        <dbReference type="HAMAP-Rule" id="MF_00131"/>
    </source>
</evidence>
<dbReference type="SUPFAM" id="SSF51366">
    <property type="entry name" value="Ribulose-phoshate binding barrel"/>
    <property type="match status" value="1"/>
</dbReference>
<gene>
    <name evidence="8 10" type="primary">trpA</name>
    <name evidence="10" type="ORF">OCV65_12215</name>
</gene>
<protein>
    <recommendedName>
        <fullName evidence="8">Tryptophan synthase alpha chain</fullName>
        <ecNumber evidence="8">4.2.1.20</ecNumber>
    </recommendedName>
</protein>
<evidence type="ECO:0000256" key="5">
    <source>
        <dbReference type="ARBA" id="ARBA00023141"/>
    </source>
</evidence>
<keyword evidence="3 8" id="KW-0028">Amino-acid biosynthesis</keyword>
<dbReference type="EC" id="4.2.1.20" evidence="8"/>
<evidence type="ECO:0000313" key="11">
    <source>
        <dbReference type="Proteomes" id="UP001207605"/>
    </source>
</evidence>
<dbReference type="EMBL" id="JAOQJV010000022">
    <property type="protein sequence ID" value="MCU6700992.1"/>
    <property type="molecule type" value="Genomic_DNA"/>
</dbReference>
<dbReference type="InterPro" id="IPR002028">
    <property type="entry name" value="Trp_synthase_suA"/>
</dbReference>
<reference evidence="10 11" key="1">
    <citation type="journal article" date="2021" name="ISME Commun">
        <title>Automated analysis of genomic sequences facilitates high-throughput and comprehensive description of bacteria.</title>
        <authorList>
            <person name="Hitch T.C.A."/>
        </authorList>
    </citation>
    <scope>NUCLEOTIDE SEQUENCE [LARGE SCALE GENOMIC DNA]</scope>
    <source>
        <strain evidence="10 11">Sanger_02</strain>
    </source>
</reference>
<proteinExistence type="inferred from homology"/>
<dbReference type="Pfam" id="PF00290">
    <property type="entry name" value="Trp_syntA"/>
    <property type="match status" value="1"/>
</dbReference>
<keyword evidence="6 8" id="KW-0456">Lyase</keyword>
<evidence type="ECO:0000256" key="2">
    <source>
        <dbReference type="ARBA" id="ARBA00011270"/>
    </source>
</evidence>
<dbReference type="Gene3D" id="3.20.20.70">
    <property type="entry name" value="Aldolase class I"/>
    <property type="match status" value="1"/>
</dbReference>
<comment type="subunit">
    <text evidence="2 8">Tetramer of two alpha and two beta chains.</text>
</comment>
<dbReference type="Proteomes" id="UP001207605">
    <property type="component" value="Unassembled WGS sequence"/>
</dbReference>
<evidence type="ECO:0000256" key="7">
    <source>
        <dbReference type="ARBA" id="ARBA00049047"/>
    </source>
</evidence>
<keyword evidence="5 8" id="KW-0057">Aromatic amino acid biosynthesis</keyword>
<evidence type="ECO:0000313" key="10">
    <source>
        <dbReference type="EMBL" id="MCU6700992.1"/>
    </source>
</evidence>
<dbReference type="RefSeq" id="WP_262582275.1">
    <property type="nucleotide sequence ID" value="NZ_JAOQJV010000022.1"/>
</dbReference>
<evidence type="ECO:0000256" key="1">
    <source>
        <dbReference type="ARBA" id="ARBA00004733"/>
    </source>
</evidence>
<dbReference type="PANTHER" id="PTHR43406">
    <property type="entry name" value="TRYPTOPHAN SYNTHASE, ALPHA CHAIN"/>
    <property type="match status" value="1"/>
</dbReference>
<accession>A0ABT2S968</accession>
<comment type="caution">
    <text evidence="10">The sequence shown here is derived from an EMBL/GenBank/DDBJ whole genome shotgun (WGS) entry which is preliminary data.</text>
</comment>
<keyword evidence="11" id="KW-1185">Reference proteome</keyword>
<comment type="similarity">
    <text evidence="8 9">Belongs to the TrpA family.</text>
</comment>
<dbReference type="HAMAP" id="MF_00131">
    <property type="entry name" value="Trp_synth_alpha"/>
    <property type="match status" value="1"/>
</dbReference>
<feature type="active site" description="Proton acceptor" evidence="8">
    <location>
        <position position="55"/>
    </location>
</feature>
<evidence type="ECO:0000256" key="3">
    <source>
        <dbReference type="ARBA" id="ARBA00022605"/>
    </source>
</evidence>
<name>A0ABT2S968_9FIRM</name>
<evidence type="ECO:0000256" key="6">
    <source>
        <dbReference type="ARBA" id="ARBA00023239"/>
    </source>
</evidence>
<comment type="function">
    <text evidence="8">The alpha subunit is responsible for the aldol cleavage of indoleglycerol phosphate to indole and glyceraldehyde 3-phosphate.</text>
</comment>
<sequence length="259" mass="27683">MSNIKKAFEQGKAFVAFITCGDPDLETTAAAVRAAVANGADLIELGIPFSDPTAEGPVIQGANIRALSGGVTTDKIFDLVRDLRTDITVPMVFMTYANVVFSYGAETFIATCKEIGIDGLILPDIPYEEKEEFLPICHKYDVELISLIAPTSENRISMIAKEAEGFLYIVSSLGVTGTRSEIKTDLKTIVDVVRQNTNIPCAIGFGISTPEQAGKMAAISDGAIVGSAIVKLIEQYGKESPKYVGEYVKAMKKGTIGEA</sequence>
<keyword evidence="4 8" id="KW-0822">Tryptophan biosynthesis</keyword>
<dbReference type="NCBIfam" id="TIGR00262">
    <property type="entry name" value="trpA"/>
    <property type="match status" value="1"/>
</dbReference>
<feature type="active site" description="Proton acceptor" evidence="8">
    <location>
        <position position="44"/>
    </location>
</feature>
<dbReference type="GO" id="GO:0004834">
    <property type="term" value="F:tryptophan synthase activity"/>
    <property type="evidence" value="ECO:0007669"/>
    <property type="project" value="UniProtKB-EC"/>
</dbReference>
<dbReference type="PANTHER" id="PTHR43406:SF1">
    <property type="entry name" value="TRYPTOPHAN SYNTHASE ALPHA CHAIN, CHLOROPLASTIC"/>
    <property type="match status" value="1"/>
</dbReference>